<name>A0A0F9F4D7_9ZZZZ</name>
<evidence type="ECO:0000313" key="2">
    <source>
        <dbReference type="EMBL" id="KKL73321.1"/>
    </source>
</evidence>
<sequence>MDSLSPTVTTADKQTIEEQKKELILAGLARRQSAVVGRLVEINNHLDNLRSHLLGLSTPPEADSAKPEEVICVTERLKRLTDECEEQISRLEIQIASLQEL</sequence>
<dbReference type="AlphaFoldDB" id="A0A0F9F4D7"/>
<accession>A0A0F9F4D7</accession>
<comment type="caution">
    <text evidence="2">The sequence shown here is derived from an EMBL/GenBank/DDBJ whole genome shotgun (WGS) entry which is preliminary data.</text>
</comment>
<evidence type="ECO:0000256" key="1">
    <source>
        <dbReference type="SAM" id="Coils"/>
    </source>
</evidence>
<organism evidence="2">
    <name type="scientific">marine sediment metagenome</name>
    <dbReference type="NCBI Taxonomy" id="412755"/>
    <lineage>
        <taxon>unclassified sequences</taxon>
        <taxon>metagenomes</taxon>
        <taxon>ecological metagenomes</taxon>
    </lineage>
</organism>
<feature type="coiled-coil region" evidence="1">
    <location>
        <begin position="74"/>
        <end position="101"/>
    </location>
</feature>
<gene>
    <name evidence="2" type="ORF">LCGC14_2076110</name>
</gene>
<proteinExistence type="predicted"/>
<keyword evidence="1" id="KW-0175">Coiled coil</keyword>
<protein>
    <submittedName>
        <fullName evidence="2">Uncharacterized protein</fullName>
    </submittedName>
</protein>
<dbReference type="EMBL" id="LAZR01024995">
    <property type="protein sequence ID" value="KKL73321.1"/>
    <property type="molecule type" value="Genomic_DNA"/>
</dbReference>
<reference evidence="2" key="1">
    <citation type="journal article" date="2015" name="Nature">
        <title>Complex archaea that bridge the gap between prokaryotes and eukaryotes.</title>
        <authorList>
            <person name="Spang A."/>
            <person name="Saw J.H."/>
            <person name="Jorgensen S.L."/>
            <person name="Zaremba-Niedzwiedzka K."/>
            <person name="Martijn J."/>
            <person name="Lind A.E."/>
            <person name="van Eijk R."/>
            <person name="Schleper C."/>
            <person name="Guy L."/>
            <person name="Ettema T.J."/>
        </authorList>
    </citation>
    <scope>NUCLEOTIDE SEQUENCE</scope>
</reference>